<protein>
    <submittedName>
        <fullName evidence="5">DNA-binding protein HU-beta</fullName>
    </submittedName>
</protein>
<dbReference type="Gene3D" id="4.10.520.10">
    <property type="entry name" value="IHF-like DNA-binding proteins"/>
    <property type="match status" value="1"/>
</dbReference>
<dbReference type="InterPro" id="IPR010992">
    <property type="entry name" value="IHF-like_DNA-bd_dom_sf"/>
</dbReference>
<evidence type="ECO:0000313" key="5">
    <source>
        <dbReference type="EMBL" id="MDQ0362835.1"/>
    </source>
</evidence>
<dbReference type="GO" id="GO:0003677">
    <property type="term" value="F:DNA binding"/>
    <property type="evidence" value="ECO:0007669"/>
    <property type="project" value="UniProtKB-KW"/>
</dbReference>
<evidence type="ECO:0000256" key="3">
    <source>
        <dbReference type="ARBA" id="ARBA00023125"/>
    </source>
</evidence>
<keyword evidence="6" id="KW-1185">Reference proteome</keyword>
<dbReference type="Proteomes" id="UP001230220">
    <property type="component" value="Unassembled WGS sequence"/>
</dbReference>
<accession>A0ABU0E7P9</accession>
<comment type="caution">
    <text evidence="5">The sequence shown here is derived from an EMBL/GenBank/DDBJ whole genome shotgun (WGS) entry which is preliminary data.</text>
</comment>
<proteinExistence type="inferred from homology"/>
<reference evidence="5 6" key="1">
    <citation type="submission" date="2023-07" db="EMBL/GenBank/DDBJ databases">
        <title>Genomic Encyclopedia of Type Strains, Phase IV (KMG-IV): sequencing the most valuable type-strain genomes for metagenomic binning, comparative biology and taxonomic classification.</title>
        <authorList>
            <person name="Goeker M."/>
        </authorList>
    </citation>
    <scope>NUCLEOTIDE SEQUENCE [LARGE SCALE GENOMIC DNA]</scope>
    <source>
        <strain evidence="5 6">DSM 16784</strain>
    </source>
</reference>
<comment type="similarity">
    <text evidence="1 4">Belongs to the bacterial histone-like protein family.</text>
</comment>
<name>A0ABU0E7P9_9FIRM</name>
<dbReference type="SMART" id="SM00411">
    <property type="entry name" value="BHL"/>
    <property type="match status" value="1"/>
</dbReference>
<dbReference type="PANTHER" id="PTHR33175">
    <property type="entry name" value="DNA-BINDING PROTEIN HU"/>
    <property type="match status" value="1"/>
</dbReference>
<keyword evidence="2" id="KW-0226">DNA condensation</keyword>
<organism evidence="5 6">
    <name type="scientific">Breznakia pachnodae</name>
    <dbReference type="NCBI Taxonomy" id="265178"/>
    <lineage>
        <taxon>Bacteria</taxon>
        <taxon>Bacillati</taxon>
        <taxon>Bacillota</taxon>
        <taxon>Erysipelotrichia</taxon>
        <taxon>Erysipelotrichales</taxon>
        <taxon>Erysipelotrichaceae</taxon>
        <taxon>Breznakia</taxon>
    </lineage>
</organism>
<evidence type="ECO:0000313" key="6">
    <source>
        <dbReference type="Proteomes" id="UP001230220"/>
    </source>
</evidence>
<dbReference type="SUPFAM" id="SSF47729">
    <property type="entry name" value="IHF-like DNA-binding proteins"/>
    <property type="match status" value="1"/>
</dbReference>
<dbReference type="PRINTS" id="PR01727">
    <property type="entry name" value="DNABINDINGHU"/>
</dbReference>
<dbReference type="InterPro" id="IPR000119">
    <property type="entry name" value="Hist_DNA-bd"/>
</dbReference>
<evidence type="ECO:0000256" key="2">
    <source>
        <dbReference type="ARBA" id="ARBA00023067"/>
    </source>
</evidence>
<dbReference type="InterPro" id="IPR020816">
    <property type="entry name" value="Histone-like_DNA-bd_CS"/>
</dbReference>
<dbReference type="EMBL" id="JAUSUR010000008">
    <property type="protein sequence ID" value="MDQ0362835.1"/>
    <property type="molecule type" value="Genomic_DNA"/>
</dbReference>
<sequence>METLNKKALAEVLAEKIGVTKKDATTAVETVFEEITDTVAKGGKVDISGFGKFEVVERAARQGVNPATGEKIQIAASKAPKFKAAKALKDAVK</sequence>
<keyword evidence="3 5" id="KW-0238">DNA-binding</keyword>
<dbReference type="PROSITE" id="PS00045">
    <property type="entry name" value="HISTONE_LIKE"/>
    <property type="match status" value="1"/>
</dbReference>
<dbReference type="CDD" id="cd13831">
    <property type="entry name" value="HU"/>
    <property type="match status" value="1"/>
</dbReference>
<dbReference type="PANTHER" id="PTHR33175:SF3">
    <property type="entry name" value="DNA-BINDING PROTEIN HU-BETA"/>
    <property type="match status" value="1"/>
</dbReference>
<evidence type="ECO:0000256" key="4">
    <source>
        <dbReference type="RuleBase" id="RU003939"/>
    </source>
</evidence>
<dbReference type="Pfam" id="PF00216">
    <property type="entry name" value="Bac_DNA_binding"/>
    <property type="match status" value="1"/>
</dbReference>
<gene>
    <name evidence="5" type="ORF">J2S15_003596</name>
</gene>
<dbReference type="RefSeq" id="WP_307410936.1">
    <property type="nucleotide sequence ID" value="NZ_JAUSUR010000008.1"/>
</dbReference>
<evidence type="ECO:0000256" key="1">
    <source>
        <dbReference type="ARBA" id="ARBA00010529"/>
    </source>
</evidence>